<evidence type="ECO:0000313" key="4">
    <source>
        <dbReference type="Proteomes" id="UP000799764"/>
    </source>
</evidence>
<dbReference type="AlphaFoldDB" id="A0A9P4U6V4"/>
<accession>A0A9P4U6V4</accession>
<evidence type="ECO:0000313" key="3">
    <source>
        <dbReference type="EMBL" id="KAF2438533.1"/>
    </source>
</evidence>
<dbReference type="InterPro" id="IPR050300">
    <property type="entry name" value="GDXG_lipolytic_enzyme"/>
</dbReference>
<sequence>MADQAKTISFGSRVGIASTTLKAMTAASARLWTSPFKGQHGAHNYFKDVIFAMMRTQLGNTNLEQETYTRVPTTQAYLGFCKDHGIPPESLTLSSGTQAHWLGNKNAKRVLLWLHGGGYVVAGGAGHFQYLVDMKDTLNAQGSDTAVLILAYGLAPENVYPTQLTQAVEVLRYLVKTTGRIPSDISIGGDSAGGNLCLGLISHIAHPHPEIPALHLPTKLHAALLLSPWCSFNTHTRAYQTNAEKDCFDRRALGRWSSAFLGSDSPFAGDFYSEPVTAPAYWWEATASVVGEVLVWAGGNEVLLDGIEEWARRFTKGYGKQGGRVNVAITPKAAHVEPILELLLGYKGDSGTGSAKVIKDWARAKL</sequence>
<keyword evidence="4" id="KW-1185">Reference proteome</keyword>
<dbReference type="InterPro" id="IPR029058">
    <property type="entry name" value="AB_hydrolase_fold"/>
</dbReference>
<reference evidence="3" key="1">
    <citation type="journal article" date="2020" name="Stud. Mycol.">
        <title>101 Dothideomycetes genomes: a test case for predicting lifestyles and emergence of pathogens.</title>
        <authorList>
            <person name="Haridas S."/>
            <person name="Albert R."/>
            <person name="Binder M."/>
            <person name="Bloem J."/>
            <person name="Labutti K."/>
            <person name="Salamov A."/>
            <person name="Andreopoulos B."/>
            <person name="Baker S."/>
            <person name="Barry K."/>
            <person name="Bills G."/>
            <person name="Bluhm B."/>
            <person name="Cannon C."/>
            <person name="Castanera R."/>
            <person name="Culley D."/>
            <person name="Daum C."/>
            <person name="Ezra D."/>
            <person name="Gonzalez J."/>
            <person name="Henrissat B."/>
            <person name="Kuo A."/>
            <person name="Liang C."/>
            <person name="Lipzen A."/>
            <person name="Lutzoni F."/>
            <person name="Magnuson J."/>
            <person name="Mondo S."/>
            <person name="Nolan M."/>
            <person name="Ohm R."/>
            <person name="Pangilinan J."/>
            <person name="Park H.-J."/>
            <person name="Ramirez L."/>
            <person name="Alfaro M."/>
            <person name="Sun H."/>
            <person name="Tritt A."/>
            <person name="Yoshinaga Y."/>
            <person name="Zwiers L.-H."/>
            <person name="Turgeon B."/>
            <person name="Goodwin S."/>
            <person name="Spatafora J."/>
            <person name="Crous P."/>
            <person name="Grigoriev I."/>
        </authorList>
    </citation>
    <scope>NUCLEOTIDE SEQUENCE</scope>
    <source>
        <strain evidence="3">CBS 690.94</strain>
    </source>
</reference>
<dbReference type="SUPFAM" id="SSF53474">
    <property type="entry name" value="alpha/beta-Hydrolases"/>
    <property type="match status" value="1"/>
</dbReference>
<organism evidence="3 4">
    <name type="scientific">Karstenula rhodostoma CBS 690.94</name>
    <dbReference type="NCBI Taxonomy" id="1392251"/>
    <lineage>
        <taxon>Eukaryota</taxon>
        <taxon>Fungi</taxon>
        <taxon>Dikarya</taxon>
        <taxon>Ascomycota</taxon>
        <taxon>Pezizomycotina</taxon>
        <taxon>Dothideomycetes</taxon>
        <taxon>Pleosporomycetidae</taxon>
        <taxon>Pleosporales</taxon>
        <taxon>Massarineae</taxon>
        <taxon>Didymosphaeriaceae</taxon>
        <taxon>Karstenula</taxon>
    </lineage>
</organism>
<dbReference type="GO" id="GO:0016787">
    <property type="term" value="F:hydrolase activity"/>
    <property type="evidence" value="ECO:0007669"/>
    <property type="project" value="UniProtKB-KW"/>
</dbReference>
<dbReference type="PANTHER" id="PTHR48081">
    <property type="entry name" value="AB HYDROLASE SUPERFAMILY PROTEIN C4A8.06C"/>
    <property type="match status" value="1"/>
</dbReference>
<dbReference type="Pfam" id="PF07859">
    <property type="entry name" value="Abhydrolase_3"/>
    <property type="match status" value="1"/>
</dbReference>
<gene>
    <name evidence="3" type="ORF">P171DRAFT_526192</name>
</gene>
<dbReference type="Proteomes" id="UP000799764">
    <property type="component" value="Unassembled WGS sequence"/>
</dbReference>
<proteinExistence type="predicted"/>
<dbReference type="OrthoDB" id="2152029at2759"/>
<dbReference type="PANTHER" id="PTHR48081:SF31">
    <property type="entry name" value="STERYL ACETYL HYDROLASE MUG81-RELATED"/>
    <property type="match status" value="1"/>
</dbReference>
<keyword evidence="1" id="KW-0378">Hydrolase</keyword>
<dbReference type="Gene3D" id="3.40.50.1820">
    <property type="entry name" value="alpha/beta hydrolase"/>
    <property type="match status" value="1"/>
</dbReference>
<protein>
    <submittedName>
        <fullName evidence="3">Alpha/beta-hydrolase</fullName>
    </submittedName>
</protein>
<name>A0A9P4U6V4_9PLEO</name>
<dbReference type="EMBL" id="MU001512">
    <property type="protein sequence ID" value="KAF2438533.1"/>
    <property type="molecule type" value="Genomic_DNA"/>
</dbReference>
<feature type="domain" description="Alpha/beta hydrolase fold-3" evidence="2">
    <location>
        <begin position="111"/>
        <end position="336"/>
    </location>
</feature>
<evidence type="ECO:0000259" key="2">
    <source>
        <dbReference type="Pfam" id="PF07859"/>
    </source>
</evidence>
<comment type="caution">
    <text evidence="3">The sequence shown here is derived from an EMBL/GenBank/DDBJ whole genome shotgun (WGS) entry which is preliminary data.</text>
</comment>
<dbReference type="InterPro" id="IPR013094">
    <property type="entry name" value="AB_hydrolase_3"/>
</dbReference>
<evidence type="ECO:0000256" key="1">
    <source>
        <dbReference type="ARBA" id="ARBA00022801"/>
    </source>
</evidence>